<dbReference type="AlphaFoldDB" id="A0A1F5UP64"/>
<sequence length="107" mass="12293">MVKIAPMRAKVMRKLGLGPIIKVGFRATANVLDRYDYEYYAPVWAVLLLEGVPEYMSLSGRQLKALRRSVDRTLFNDDMKVVVVTQEVLEQGPLKEKCLRYLDEMPS</sequence>
<evidence type="ECO:0000313" key="2">
    <source>
        <dbReference type="Proteomes" id="UP000179157"/>
    </source>
</evidence>
<protein>
    <submittedName>
        <fullName evidence="1">Uncharacterized protein</fullName>
    </submittedName>
</protein>
<accession>A0A1F5UP64</accession>
<name>A0A1F5UP64_FRAXR</name>
<reference evidence="1 2" key="1">
    <citation type="journal article" date="2016" name="Nat. Commun.">
        <title>Thousands of microbial genomes shed light on interconnected biogeochemical processes in an aquifer system.</title>
        <authorList>
            <person name="Anantharaman K."/>
            <person name="Brown C.T."/>
            <person name="Hug L.A."/>
            <person name="Sharon I."/>
            <person name="Castelle C.J."/>
            <person name="Probst A.J."/>
            <person name="Thomas B.C."/>
            <person name="Singh A."/>
            <person name="Wilkins M.J."/>
            <person name="Karaoz U."/>
            <person name="Brodie E.L."/>
            <person name="Williams K.H."/>
            <person name="Hubbard S.S."/>
            <person name="Banfield J.F."/>
        </authorList>
    </citation>
    <scope>NUCLEOTIDE SEQUENCE [LARGE SCALE GENOMIC DNA]</scope>
    <source>
        <strain evidence="2">RBG_16_55_9</strain>
    </source>
</reference>
<dbReference type="EMBL" id="MFGX01000123">
    <property type="protein sequence ID" value="OGF52947.1"/>
    <property type="molecule type" value="Genomic_DNA"/>
</dbReference>
<proteinExistence type="predicted"/>
<evidence type="ECO:0000313" key="1">
    <source>
        <dbReference type="EMBL" id="OGF52947.1"/>
    </source>
</evidence>
<comment type="caution">
    <text evidence="1">The sequence shown here is derived from an EMBL/GenBank/DDBJ whole genome shotgun (WGS) entry which is preliminary data.</text>
</comment>
<gene>
    <name evidence="1" type="ORF">A2Z21_02030</name>
</gene>
<dbReference type="Proteomes" id="UP000179157">
    <property type="component" value="Unassembled WGS sequence"/>
</dbReference>
<organism evidence="1 2">
    <name type="scientific">Fraserbacteria sp. (strain RBG_16_55_9)</name>
    <dbReference type="NCBI Taxonomy" id="1817864"/>
    <lineage>
        <taxon>Bacteria</taxon>
        <taxon>Candidatus Fraseribacteriota</taxon>
    </lineage>
</organism>